<comment type="caution">
    <text evidence="1">The sequence shown here is derived from an EMBL/GenBank/DDBJ whole genome shotgun (WGS) entry which is preliminary data.</text>
</comment>
<reference evidence="1 2" key="1">
    <citation type="journal article" date="2018" name="MBio">
        <title>Comparative Genomics Reveals the Core Gene Toolbox for the Fungus-Insect Symbiosis.</title>
        <authorList>
            <person name="Wang Y."/>
            <person name="Stata M."/>
            <person name="Wang W."/>
            <person name="Stajich J.E."/>
            <person name="White M.M."/>
            <person name="Moncalvo J.M."/>
        </authorList>
    </citation>
    <scope>NUCLEOTIDE SEQUENCE [LARGE SCALE GENOMIC DNA]</scope>
    <source>
        <strain evidence="1 2">SWE-8-4</strain>
    </source>
</reference>
<dbReference type="AlphaFoldDB" id="A0A2T9YGA7"/>
<protein>
    <submittedName>
        <fullName evidence="1">Uncharacterized protein</fullName>
    </submittedName>
</protein>
<dbReference type="EMBL" id="MBFR01000204">
    <property type="protein sequence ID" value="PVU91388.1"/>
    <property type="molecule type" value="Genomic_DNA"/>
</dbReference>
<sequence length="312" mass="35398">MAQLIKQILVQLTTLKNKDNIIAEFLSRDASKASMAAKITENHFQSVRQILLNNTGFTQDKNSRQILRNYKIINNNLFRVKGKALLKVIETTDKLLNIFKILHDNLEHIGEISTIFQQWALDFIGLFSLSKSGRQYVLVGVGFLSGFPIAKAVATTILVVNINFIKELVGISGALNNEQVERLNRKLRQAITMCSHPNFKNYDFCLQFVLLGLRLKISLTTGSLPSELMFEKNLRLWKDRNEKGILSSSSKTPKWVKAKKRDESFELFKFAVSRTLPPVKAAVLNSLGGEESKEEIHPLNNSTLQSVEHHYQ</sequence>
<dbReference type="Proteomes" id="UP000245383">
    <property type="component" value="Unassembled WGS sequence"/>
</dbReference>
<dbReference type="OrthoDB" id="2430298at2759"/>
<organism evidence="1 2">
    <name type="scientific">Smittium simulii</name>
    <dbReference type="NCBI Taxonomy" id="133385"/>
    <lineage>
        <taxon>Eukaryota</taxon>
        <taxon>Fungi</taxon>
        <taxon>Fungi incertae sedis</taxon>
        <taxon>Zoopagomycota</taxon>
        <taxon>Kickxellomycotina</taxon>
        <taxon>Harpellomycetes</taxon>
        <taxon>Harpellales</taxon>
        <taxon>Legeriomycetaceae</taxon>
        <taxon>Smittium</taxon>
    </lineage>
</organism>
<accession>A0A2T9YGA7</accession>
<evidence type="ECO:0000313" key="1">
    <source>
        <dbReference type="EMBL" id="PVU91388.1"/>
    </source>
</evidence>
<proteinExistence type="predicted"/>
<gene>
    <name evidence="1" type="ORF">BB561_004412</name>
</gene>
<keyword evidence="2" id="KW-1185">Reference proteome</keyword>
<name>A0A2T9YGA7_9FUNG</name>
<evidence type="ECO:0000313" key="2">
    <source>
        <dbReference type="Proteomes" id="UP000245383"/>
    </source>
</evidence>